<organism evidence="3 4">
    <name type="scientific">Turicibacter faecis</name>
    <dbReference type="NCBI Taxonomy" id="2963365"/>
    <lineage>
        <taxon>Bacteria</taxon>
        <taxon>Bacillati</taxon>
        <taxon>Bacillota</taxon>
        <taxon>Erysipelotrichia</taxon>
        <taxon>Erysipelotrichales</taxon>
        <taxon>Turicibacteraceae</taxon>
        <taxon>Turicibacter</taxon>
    </lineage>
</organism>
<evidence type="ECO:0000313" key="3">
    <source>
        <dbReference type="EMBL" id="BEH91045.1"/>
    </source>
</evidence>
<dbReference type="InterPro" id="IPR043519">
    <property type="entry name" value="NT_sf"/>
</dbReference>
<keyword evidence="2" id="KW-0810">Translation regulation</keyword>
<keyword evidence="2" id="KW-0963">Cytoplasm</keyword>
<dbReference type="RefSeq" id="WP_320100825.1">
    <property type="nucleotide sequence ID" value="NZ_AP028127.1"/>
</dbReference>
<dbReference type="PANTHER" id="PTHR21043:SF0">
    <property type="entry name" value="MITOCHONDRIAL ASSEMBLY OF RIBOSOMAL LARGE SUBUNIT PROTEIN 1"/>
    <property type="match status" value="1"/>
</dbReference>
<dbReference type="HAMAP" id="MF_01477">
    <property type="entry name" value="Iojap_RsfS"/>
    <property type="match status" value="1"/>
</dbReference>
<proteinExistence type="inferred from homology"/>
<name>A0ABN6ZGG2_9FIRM</name>
<protein>
    <recommendedName>
        <fullName evidence="2">Ribosomal silencing factor RsfS</fullName>
    </recommendedName>
</protein>
<dbReference type="Gene3D" id="3.30.460.10">
    <property type="entry name" value="Beta Polymerase, domain 2"/>
    <property type="match status" value="1"/>
</dbReference>
<comment type="subcellular location">
    <subcellularLocation>
        <location evidence="2">Cytoplasm</location>
    </subcellularLocation>
</comment>
<evidence type="ECO:0000256" key="2">
    <source>
        <dbReference type="HAMAP-Rule" id="MF_01477"/>
    </source>
</evidence>
<keyword evidence="4" id="KW-1185">Reference proteome</keyword>
<comment type="function">
    <text evidence="2">Functions as a ribosomal silencing factor. Interacts with ribosomal protein uL14 (rplN), blocking formation of intersubunit bridge B8. Prevents association of the 30S and 50S ribosomal subunits and the formation of functional ribosomes, thus repressing translation.</text>
</comment>
<comment type="similarity">
    <text evidence="1 2">Belongs to the Iojap/RsfS family.</text>
</comment>
<evidence type="ECO:0000256" key="1">
    <source>
        <dbReference type="ARBA" id="ARBA00010574"/>
    </source>
</evidence>
<keyword evidence="2" id="KW-0678">Repressor</keyword>
<gene>
    <name evidence="2 3" type="primary">rsfS</name>
    <name evidence="3" type="ORF">T23_11470</name>
</gene>
<accession>A0ABN6ZGG2</accession>
<reference evidence="3" key="1">
    <citation type="journal article" date="2024" name="Int. J. Syst. Evol. Microbiol.">
        <title>Turicibacter faecis sp. nov., isolated from faeces of heart failure mouse model.</title>
        <authorList>
            <person name="Imamura Y."/>
            <person name="Motooka D."/>
            <person name="Nakajima Y."/>
            <person name="Ito S."/>
            <person name="Kitakaze M."/>
            <person name="Iida T."/>
            <person name="Nakamura S."/>
        </authorList>
    </citation>
    <scope>NUCLEOTIDE SEQUENCE</scope>
    <source>
        <strain evidence="3">TC023</strain>
    </source>
</reference>
<comment type="subunit">
    <text evidence="2">Interacts with ribosomal protein uL14 (rplN).</text>
</comment>
<evidence type="ECO:0000313" key="4">
    <source>
        <dbReference type="Proteomes" id="UP001432099"/>
    </source>
</evidence>
<dbReference type="Pfam" id="PF02410">
    <property type="entry name" value="RsfS"/>
    <property type="match status" value="1"/>
</dbReference>
<dbReference type="PANTHER" id="PTHR21043">
    <property type="entry name" value="IOJAP SUPERFAMILY ORTHOLOG"/>
    <property type="match status" value="1"/>
</dbReference>
<dbReference type="EMBL" id="AP028127">
    <property type="protein sequence ID" value="BEH91045.1"/>
    <property type="molecule type" value="Genomic_DNA"/>
</dbReference>
<dbReference type="NCBIfam" id="TIGR00090">
    <property type="entry name" value="rsfS_iojap_ybeB"/>
    <property type="match status" value="1"/>
</dbReference>
<dbReference type="SUPFAM" id="SSF81301">
    <property type="entry name" value="Nucleotidyltransferase"/>
    <property type="match status" value="1"/>
</dbReference>
<dbReference type="InterPro" id="IPR004394">
    <property type="entry name" value="Iojap/RsfS/C7orf30"/>
</dbReference>
<sequence length="114" mass="13065">MEILAKFVKALDDKHADDIVVLDMKNHSPIYDYMIITTAKNDRLAQGIIRELKDLEGISELSLKHIEGAHHAEWVLADFGTIIVHVFTPETRLEYNLEKLWADVPRVNLEGMLN</sequence>
<dbReference type="Proteomes" id="UP001432099">
    <property type="component" value="Chromosome"/>
</dbReference>